<comment type="caution">
    <text evidence="1">The sequence shown here is derived from an EMBL/GenBank/DDBJ whole genome shotgun (WGS) entry which is preliminary data.</text>
</comment>
<reference evidence="1 2" key="1">
    <citation type="submission" date="2020-08" db="EMBL/GenBank/DDBJ databases">
        <title>Genomic Encyclopedia of Type Strains, Phase IV (KMG-IV): sequencing the most valuable type-strain genomes for metagenomic binning, comparative biology and taxonomic classification.</title>
        <authorList>
            <person name="Goeker M."/>
        </authorList>
    </citation>
    <scope>NUCLEOTIDE SEQUENCE [LARGE SCALE GENOMIC DNA]</scope>
    <source>
        <strain evidence="1 2">DSM 7051</strain>
    </source>
</reference>
<dbReference type="RefSeq" id="WP_184698639.1">
    <property type="nucleotide sequence ID" value="NZ_BAABEG010000001.1"/>
</dbReference>
<evidence type="ECO:0000313" key="2">
    <source>
        <dbReference type="Proteomes" id="UP000536262"/>
    </source>
</evidence>
<keyword evidence="2" id="KW-1185">Reference proteome</keyword>
<gene>
    <name evidence="1" type="ORF">GGR00_001304</name>
</gene>
<organism evidence="1 2">
    <name type="scientific">Aminobacter aganoensis</name>
    <dbReference type="NCBI Taxonomy" id="83264"/>
    <lineage>
        <taxon>Bacteria</taxon>
        <taxon>Pseudomonadati</taxon>
        <taxon>Pseudomonadota</taxon>
        <taxon>Alphaproteobacteria</taxon>
        <taxon>Hyphomicrobiales</taxon>
        <taxon>Phyllobacteriaceae</taxon>
        <taxon>Aminobacter</taxon>
    </lineage>
</organism>
<accession>A0A7X0KJZ6</accession>
<dbReference type="Proteomes" id="UP000536262">
    <property type="component" value="Unassembled WGS sequence"/>
</dbReference>
<dbReference type="EMBL" id="JACHOU010000002">
    <property type="protein sequence ID" value="MBB6353536.1"/>
    <property type="molecule type" value="Genomic_DNA"/>
</dbReference>
<protein>
    <submittedName>
        <fullName evidence="1">Uncharacterized protein</fullName>
    </submittedName>
</protein>
<sequence>MSGRTEDRCKFSTYGYACSKPVEHGRYLCEEHATAKCSSCGQPATHGCDFCGQFVCGAPLCDECTYGTDETKSSGAWGFMNHIHVSKPEFALKHSHARLLAALTETANAIGEWSRPTGANGMTTPRNNHPLLLALSNANAAIARAEGRRP</sequence>
<dbReference type="AlphaFoldDB" id="A0A7X0KJZ6"/>
<proteinExistence type="predicted"/>
<evidence type="ECO:0000313" key="1">
    <source>
        <dbReference type="EMBL" id="MBB6353536.1"/>
    </source>
</evidence>
<name>A0A7X0KJZ6_9HYPH</name>